<evidence type="ECO:0000259" key="8">
    <source>
        <dbReference type="PROSITE" id="PS50885"/>
    </source>
</evidence>
<dbReference type="InterPro" id="IPR051310">
    <property type="entry name" value="MCP_chemotaxis"/>
</dbReference>
<dbReference type="FunFam" id="1.10.287.950:FF:000001">
    <property type="entry name" value="Methyl-accepting chemotaxis sensory transducer"/>
    <property type="match status" value="1"/>
</dbReference>
<comment type="caution">
    <text evidence="9">The sequence shown here is derived from an EMBL/GenBank/DDBJ whole genome shotgun (WGS) entry which is preliminary data.</text>
</comment>
<gene>
    <name evidence="9" type="ORF">EHS89_08710</name>
</gene>
<dbReference type="CDD" id="cd06225">
    <property type="entry name" value="HAMP"/>
    <property type="match status" value="2"/>
</dbReference>
<sequence length="842" mass="90707">MEINMKVFKHLNIRNKLLVSCLLIGLIPFAILAFVAVYKASHSLSEQSYHQLEAVRGIKASQIENFLAISRRDTEGLAALVHTLQDSGTLSGVIESKGVDHKSLFAKYHDSYGYYDLFLIEPNGLVAYSIMKEADYKTNLMTGPYKDSSLGVLFRQILDTGQYALMDIQPYAPSNGAPAGFTGAPVYDDAGQLQYIVALQISLAPINAIMNLREGMGNSGESYLVGPDLLLRSDTFLDPENHSVVSSFANPEMGSVNTAAAKAALAGETASKLVADYKGDAVLSAYTQIKVDGINWALLVDIHESEAFSAVTSLEIWILIIGLLGLFCITYIAWRISDSITLPVISLAQTIRKVEQNGDFSARLEVLSNDEIGSASNAVNHLLQAMQGALTETKKVVKKMAAGDFSGRVNMDLRGDLADLKLAINSSAEQTQSSIATLTLLMQRLSNGSFDSEVNEKLSGDYLHMVEATQNAMRNIGNAIREVNNALSAMANGDFEQRIETELPGQLNKLKQDLNHSLESIKNATSEVLTVAELQSQGNLVTTIDGNYLGRFGELKAAINHGQQSISSLVNEVRISASDVAHSTQEISTGNNDLSERTQSQASAIEETSVTIEQISRAIQMTAENADKADKLASQAKLITGQGTQVMEKAIGAMGEIQQSSNKINEITGLIDSIAFQTNLLALNAAVEAARAGDQGRGFAVVASEVRGLSQKSANAAQEIKALIKDTVDLIDDGTQQVNLSSDAFTKVADSIDEVTQLTQQITNASQEQATGISQANLAVTSIDKMTQQNAALVEEMSASAESVHDQAKGLDQMMQRFVTFTEEEQAGMDRPEITPEAEVLN</sequence>
<dbReference type="PROSITE" id="PS50111">
    <property type="entry name" value="CHEMOTAXIS_TRANSDUC_2"/>
    <property type="match status" value="1"/>
</dbReference>
<reference evidence="9 10" key="1">
    <citation type="submission" date="2018-11" db="EMBL/GenBank/DDBJ databases">
        <title>The draft genome sequence of Amphritea balenae JAMM 1525T.</title>
        <authorList>
            <person name="Fang Z."/>
            <person name="Zhang Y."/>
            <person name="Han X."/>
        </authorList>
    </citation>
    <scope>NUCLEOTIDE SEQUENCE [LARGE SCALE GENOMIC DNA]</scope>
    <source>
        <strain evidence="9 10">JAMM 1525</strain>
    </source>
</reference>
<dbReference type="EMBL" id="RQXV01000004">
    <property type="protein sequence ID" value="RRC99575.1"/>
    <property type="molecule type" value="Genomic_DNA"/>
</dbReference>
<dbReference type="GO" id="GO:0005886">
    <property type="term" value="C:plasma membrane"/>
    <property type="evidence" value="ECO:0007669"/>
    <property type="project" value="TreeGrafter"/>
</dbReference>
<dbReference type="PANTHER" id="PTHR43531">
    <property type="entry name" value="PROTEIN ICFG"/>
    <property type="match status" value="1"/>
</dbReference>
<evidence type="ECO:0000313" key="9">
    <source>
        <dbReference type="EMBL" id="RRC99575.1"/>
    </source>
</evidence>
<dbReference type="Proteomes" id="UP000267535">
    <property type="component" value="Unassembled WGS sequence"/>
</dbReference>
<evidence type="ECO:0000313" key="10">
    <source>
        <dbReference type="Proteomes" id="UP000267535"/>
    </source>
</evidence>
<evidence type="ECO:0000259" key="7">
    <source>
        <dbReference type="PROSITE" id="PS50111"/>
    </source>
</evidence>
<organism evidence="9 10">
    <name type="scientific">Amphritea balenae</name>
    <dbReference type="NCBI Taxonomy" id="452629"/>
    <lineage>
        <taxon>Bacteria</taxon>
        <taxon>Pseudomonadati</taxon>
        <taxon>Pseudomonadota</taxon>
        <taxon>Gammaproteobacteria</taxon>
        <taxon>Oceanospirillales</taxon>
        <taxon>Oceanospirillaceae</taxon>
        <taxon>Amphritea</taxon>
    </lineage>
</organism>
<feature type="domain" description="HAMP" evidence="8">
    <location>
        <begin position="395"/>
        <end position="436"/>
    </location>
</feature>
<dbReference type="SUPFAM" id="SSF58104">
    <property type="entry name" value="Methyl-accepting chemotaxis protein (MCP) signaling domain"/>
    <property type="match status" value="1"/>
</dbReference>
<feature type="domain" description="HAMP" evidence="8">
    <location>
        <begin position="338"/>
        <end position="391"/>
    </location>
</feature>
<comment type="subcellular location">
    <subcellularLocation>
        <location evidence="1">Membrane</location>
    </subcellularLocation>
</comment>
<feature type="domain" description="HAMP" evidence="8">
    <location>
        <begin position="474"/>
        <end position="526"/>
    </location>
</feature>
<evidence type="ECO:0000256" key="4">
    <source>
        <dbReference type="ARBA" id="ARBA00029447"/>
    </source>
</evidence>
<keyword evidence="6" id="KW-1133">Transmembrane helix</keyword>
<dbReference type="SMART" id="SM00283">
    <property type="entry name" value="MA"/>
    <property type="match status" value="1"/>
</dbReference>
<dbReference type="CDD" id="cd11386">
    <property type="entry name" value="MCP_signal"/>
    <property type="match status" value="1"/>
</dbReference>
<accession>A0A3P1SSI3</accession>
<feature type="transmembrane region" description="Helical" evidence="6">
    <location>
        <begin position="17"/>
        <end position="38"/>
    </location>
</feature>
<comment type="similarity">
    <text evidence="4">Belongs to the methyl-accepting chemotaxis (MCP) protein family.</text>
</comment>
<evidence type="ECO:0000256" key="1">
    <source>
        <dbReference type="ARBA" id="ARBA00004370"/>
    </source>
</evidence>
<dbReference type="Gene3D" id="6.10.340.10">
    <property type="match status" value="1"/>
</dbReference>
<proteinExistence type="inferred from homology"/>
<dbReference type="PROSITE" id="PS50885">
    <property type="entry name" value="HAMP"/>
    <property type="match status" value="3"/>
</dbReference>
<dbReference type="GO" id="GO:0007165">
    <property type="term" value="P:signal transduction"/>
    <property type="evidence" value="ECO:0007669"/>
    <property type="project" value="UniProtKB-KW"/>
</dbReference>
<keyword evidence="10" id="KW-1185">Reference proteome</keyword>
<evidence type="ECO:0000256" key="2">
    <source>
        <dbReference type="ARBA" id="ARBA00022481"/>
    </source>
</evidence>
<evidence type="ECO:0000256" key="3">
    <source>
        <dbReference type="ARBA" id="ARBA00023224"/>
    </source>
</evidence>
<dbReference type="GO" id="GO:0006935">
    <property type="term" value="P:chemotaxis"/>
    <property type="evidence" value="ECO:0007669"/>
    <property type="project" value="UniProtKB-KW"/>
</dbReference>
<dbReference type="InterPro" id="IPR003660">
    <property type="entry name" value="HAMP_dom"/>
</dbReference>
<feature type="domain" description="Methyl-accepting transducer" evidence="7">
    <location>
        <begin position="576"/>
        <end position="805"/>
    </location>
</feature>
<evidence type="ECO:0000256" key="5">
    <source>
        <dbReference type="PROSITE-ProRule" id="PRU00284"/>
    </source>
</evidence>
<dbReference type="Pfam" id="PF18947">
    <property type="entry name" value="HAMP_2"/>
    <property type="match status" value="1"/>
</dbReference>
<dbReference type="GO" id="GO:0004888">
    <property type="term" value="F:transmembrane signaling receptor activity"/>
    <property type="evidence" value="ECO:0007669"/>
    <property type="project" value="TreeGrafter"/>
</dbReference>
<protein>
    <submittedName>
        <fullName evidence="9">Methyl-accepting chemotaxis protein</fullName>
    </submittedName>
</protein>
<dbReference type="Gene3D" id="1.20.120.1530">
    <property type="match status" value="1"/>
</dbReference>
<dbReference type="SMART" id="SM00304">
    <property type="entry name" value="HAMP"/>
    <property type="match status" value="4"/>
</dbReference>
<dbReference type="OrthoDB" id="9806704at2"/>
<keyword evidence="6" id="KW-0812">Transmembrane</keyword>
<dbReference type="InterPro" id="IPR004089">
    <property type="entry name" value="MCPsignal_dom"/>
</dbReference>
<dbReference type="Pfam" id="PF00672">
    <property type="entry name" value="HAMP"/>
    <property type="match status" value="1"/>
</dbReference>
<dbReference type="PANTHER" id="PTHR43531:SF14">
    <property type="entry name" value="METHYL-ACCEPTING CHEMOTAXIS PROTEIN I-RELATED"/>
    <property type="match status" value="1"/>
</dbReference>
<dbReference type="Pfam" id="PF00015">
    <property type="entry name" value="MCPsignal"/>
    <property type="match status" value="1"/>
</dbReference>
<keyword evidence="6" id="KW-0472">Membrane</keyword>
<dbReference type="Gene3D" id="1.10.287.950">
    <property type="entry name" value="Methyl-accepting chemotaxis protein"/>
    <property type="match status" value="1"/>
</dbReference>
<keyword evidence="3 5" id="KW-0807">Transducer</keyword>
<dbReference type="AlphaFoldDB" id="A0A3P1SSI3"/>
<evidence type="ECO:0000256" key="6">
    <source>
        <dbReference type="SAM" id="Phobius"/>
    </source>
</evidence>
<name>A0A3P1SSI3_9GAMM</name>
<keyword evidence="2" id="KW-0488">Methylation</keyword>